<dbReference type="InterPro" id="IPR007396">
    <property type="entry name" value="TR_PAI2-type"/>
</dbReference>
<gene>
    <name evidence="1" type="ORF">ACFSYC_18140</name>
</gene>
<dbReference type="Pfam" id="PF04299">
    <property type="entry name" value="FMN_bind_2"/>
    <property type="match status" value="1"/>
</dbReference>
<protein>
    <submittedName>
        <fullName evidence="1">FMN-binding negative transcriptional regulator</fullName>
    </submittedName>
</protein>
<comment type="caution">
    <text evidence="1">The sequence shown here is derived from an EMBL/GenBank/DDBJ whole genome shotgun (WGS) entry which is preliminary data.</text>
</comment>
<evidence type="ECO:0000313" key="2">
    <source>
        <dbReference type="Proteomes" id="UP001597601"/>
    </source>
</evidence>
<dbReference type="InterPro" id="IPR012349">
    <property type="entry name" value="Split_barrel_FMN-bd"/>
</dbReference>
<keyword evidence="2" id="KW-1185">Reference proteome</keyword>
<dbReference type="EMBL" id="JBHUON010000030">
    <property type="protein sequence ID" value="MFD2866622.1"/>
    <property type="molecule type" value="Genomic_DNA"/>
</dbReference>
<dbReference type="PANTHER" id="PTHR35802">
    <property type="entry name" value="PROTEASE SYNTHASE AND SPORULATION PROTEIN PAI 2"/>
    <property type="match status" value="1"/>
</dbReference>
<accession>A0ABW5XUK3</accession>
<dbReference type="SUPFAM" id="SSF50475">
    <property type="entry name" value="FMN-binding split barrel"/>
    <property type="match status" value="1"/>
</dbReference>
<sequence length="202" mass="23102">MYTPKLNLMTNQHEAICFMQRYSFATIVTVDNGVPSATHLPFVVSLREDKIILTSHFAKANPQAKEILNGKPLVIFTEPNAYISTKHYDREQNVPTWNYMAVHAYGCAVLIDNPEAKAQLLAQTIQFYEADYLKQWNSFPEDYKLNMMKGITGFEIVVDELQGKSKLSQNRSVTEKQSIITQLKDSQLSAEKDIAEYMEKLK</sequence>
<proteinExistence type="predicted"/>
<dbReference type="PANTHER" id="PTHR35802:SF1">
    <property type="entry name" value="PROTEASE SYNTHASE AND SPORULATION PROTEIN PAI 2"/>
    <property type="match status" value="1"/>
</dbReference>
<dbReference type="Gene3D" id="2.30.110.10">
    <property type="entry name" value="Electron Transport, Fmn-binding Protein, Chain A"/>
    <property type="match status" value="1"/>
</dbReference>
<name>A0ABW5XUK3_9SPHI</name>
<organism evidence="1 2">
    <name type="scientific">Mucilaginibacter antarcticus</name>
    <dbReference type="NCBI Taxonomy" id="1855725"/>
    <lineage>
        <taxon>Bacteria</taxon>
        <taxon>Pseudomonadati</taxon>
        <taxon>Bacteroidota</taxon>
        <taxon>Sphingobacteriia</taxon>
        <taxon>Sphingobacteriales</taxon>
        <taxon>Sphingobacteriaceae</taxon>
        <taxon>Mucilaginibacter</taxon>
    </lineage>
</organism>
<dbReference type="RefSeq" id="WP_377130264.1">
    <property type="nucleotide sequence ID" value="NZ_JBHUHN010000001.1"/>
</dbReference>
<dbReference type="Proteomes" id="UP001597601">
    <property type="component" value="Unassembled WGS sequence"/>
</dbReference>
<dbReference type="PIRSF" id="PIRSF010372">
    <property type="entry name" value="PaiB"/>
    <property type="match status" value="1"/>
</dbReference>
<evidence type="ECO:0000313" key="1">
    <source>
        <dbReference type="EMBL" id="MFD2866622.1"/>
    </source>
</evidence>
<reference evidence="2" key="1">
    <citation type="journal article" date="2019" name="Int. J. Syst. Evol. Microbiol.">
        <title>The Global Catalogue of Microorganisms (GCM) 10K type strain sequencing project: providing services to taxonomists for standard genome sequencing and annotation.</title>
        <authorList>
            <consortium name="The Broad Institute Genomics Platform"/>
            <consortium name="The Broad Institute Genome Sequencing Center for Infectious Disease"/>
            <person name="Wu L."/>
            <person name="Ma J."/>
        </authorList>
    </citation>
    <scope>NUCLEOTIDE SEQUENCE [LARGE SCALE GENOMIC DNA]</scope>
    <source>
        <strain evidence="2">KCTC 52232</strain>
    </source>
</reference>